<evidence type="ECO:0000313" key="3">
    <source>
        <dbReference type="RefSeq" id="XP_005113618.3"/>
    </source>
</evidence>
<evidence type="ECO:0000313" key="2">
    <source>
        <dbReference type="Proteomes" id="UP000694888"/>
    </source>
</evidence>
<keyword evidence="2" id="KW-1185">Reference proteome</keyword>
<evidence type="ECO:0000256" key="1">
    <source>
        <dbReference type="SAM" id="Phobius"/>
    </source>
</evidence>
<name>A0ABM0KBK3_APLCA</name>
<gene>
    <name evidence="3" type="primary">LOC101852599</name>
</gene>
<sequence length="176" mass="19768">MRRCHLSGQSSSGEVGDSEVNVSLMADLLKTQLVEAEIYLGAFSAESNEDLIENQQAIAAELTQSHAINIADVVFTAEGHDSADSLNQDGLLEEAVDGKYDALRDQLLIQALINEMGEAEWNRLSEKERQRRLMELKLKERQLRREGRYDEAAALLGTYLFIPLFIFHYCSAVILH</sequence>
<accession>A0ABM0KBK3</accession>
<dbReference type="RefSeq" id="XP_005113618.3">
    <property type="nucleotide sequence ID" value="XM_005113561.3"/>
</dbReference>
<reference evidence="3" key="1">
    <citation type="submission" date="2025-08" db="UniProtKB">
        <authorList>
            <consortium name="RefSeq"/>
        </authorList>
    </citation>
    <scope>IDENTIFICATION</scope>
</reference>
<organism evidence="2 3">
    <name type="scientific">Aplysia californica</name>
    <name type="common">California sea hare</name>
    <dbReference type="NCBI Taxonomy" id="6500"/>
    <lineage>
        <taxon>Eukaryota</taxon>
        <taxon>Metazoa</taxon>
        <taxon>Spiralia</taxon>
        <taxon>Lophotrochozoa</taxon>
        <taxon>Mollusca</taxon>
        <taxon>Gastropoda</taxon>
        <taxon>Heterobranchia</taxon>
        <taxon>Euthyneura</taxon>
        <taxon>Tectipleura</taxon>
        <taxon>Aplysiida</taxon>
        <taxon>Aplysioidea</taxon>
        <taxon>Aplysiidae</taxon>
        <taxon>Aplysia</taxon>
    </lineage>
</organism>
<dbReference type="GeneID" id="101852599"/>
<keyword evidence="1" id="KW-0812">Transmembrane</keyword>
<keyword evidence="1" id="KW-1133">Transmembrane helix</keyword>
<keyword evidence="1" id="KW-0472">Membrane</keyword>
<protein>
    <submittedName>
        <fullName evidence="3">Uncharacterized protein LOC101852599</fullName>
    </submittedName>
</protein>
<proteinExistence type="predicted"/>
<dbReference type="Proteomes" id="UP000694888">
    <property type="component" value="Unplaced"/>
</dbReference>
<feature type="non-terminal residue" evidence="3">
    <location>
        <position position="176"/>
    </location>
</feature>
<feature type="transmembrane region" description="Helical" evidence="1">
    <location>
        <begin position="152"/>
        <end position="175"/>
    </location>
</feature>